<evidence type="ECO:0000256" key="2">
    <source>
        <dbReference type="SAM" id="SignalP"/>
    </source>
</evidence>
<keyword evidence="2" id="KW-0732">Signal</keyword>
<dbReference type="EMBL" id="JBDPZC010000001">
    <property type="protein sequence ID" value="MEO3712097.1"/>
    <property type="molecule type" value="Genomic_DNA"/>
</dbReference>
<gene>
    <name evidence="3" type="ORF">ABDJ40_04865</name>
</gene>
<feature type="chain" id="PRO_5047378581" description="Haem-binding uptake Tiki superfamily ChaN domain-containing protein" evidence="2">
    <location>
        <begin position="22"/>
        <end position="259"/>
    </location>
</feature>
<reference evidence="3 4" key="1">
    <citation type="submission" date="2024-05" db="EMBL/GenBank/DDBJ databases">
        <title>Roseateles sp. 2.12 16S ribosomal RNA gene Genome sequencing and assembly.</title>
        <authorList>
            <person name="Woo H."/>
        </authorList>
    </citation>
    <scope>NUCLEOTIDE SEQUENCE [LARGE SCALE GENOMIC DNA]</scope>
    <source>
        <strain evidence="3 4">2.12</strain>
    </source>
</reference>
<evidence type="ECO:0008006" key="5">
    <source>
        <dbReference type="Google" id="ProtNLM"/>
    </source>
</evidence>
<evidence type="ECO:0000313" key="4">
    <source>
        <dbReference type="Proteomes" id="UP001462640"/>
    </source>
</evidence>
<keyword evidence="4" id="KW-1185">Reference proteome</keyword>
<feature type="signal peptide" evidence="2">
    <location>
        <begin position="1"/>
        <end position="21"/>
    </location>
</feature>
<name>A0ABV0GAM7_9BURK</name>
<protein>
    <recommendedName>
        <fullName evidence="5">Haem-binding uptake Tiki superfamily ChaN domain-containing protein</fullName>
    </recommendedName>
</protein>
<sequence length="259" mass="27424">MKRPLLASLALALLCSPPVRAAAVDCPDRETLAPLLNRDGLFLGELHGSVEVPALVECLVRTLLAEAGGRRLTVALEVPRDALDEAHPFWRGQDGRASQAMVGLLRALKSLQAQQRLDLIGFAPPEAHPDQAAYEAAMARELDRTPPESFLIALAGNFHASGGDAGFIAPTAGLRPAGALLQRRMAHVLVAYREASESWFCMGSDCKVHALKPARSAAGKAPGLHALGENGYDHVFVLPRQTASPPAHSAPEPRPGASP</sequence>
<evidence type="ECO:0000256" key="1">
    <source>
        <dbReference type="SAM" id="MobiDB-lite"/>
    </source>
</evidence>
<comment type="caution">
    <text evidence="3">The sequence shown here is derived from an EMBL/GenBank/DDBJ whole genome shotgun (WGS) entry which is preliminary data.</text>
</comment>
<dbReference type="Proteomes" id="UP001462640">
    <property type="component" value="Unassembled WGS sequence"/>
</dbReference>
<organism evidence="3 4">
    <name type="scientific">Roseateles flavus</name>
    <dbReference type="NCBI Taxonomy" id="3149041"/>
    <lineage>
        <taxon>Bacteria</taxon>
        <taxon>Pseudomonadati</taxon>
        <taxon>Pseudomonadota</taxon>
        <taxon>Betaproteobacteria</taxon>
        <taxon>Burkholderiales</taxon>
        <taxon>Sphaerotilaceae</taxon>
        <taxon>Roseateles</taxon>
    </lineage>
</organism>
<proteinExistence type="predicted"/>
<evidence type="ECO:0000313" key="3">
    <source>
        <dbReference type="EMBL" id="MEO3712097.1"/>
    </source>
</evidence>
<dbReference type="RefSeq" id="WP_347606778.1">
    <property type="nucleotide sequence ID" value="NZ_JBDPZC010000001.1"/>
</dbReference>
<accession>A0ABV0GAM7</accession>
<feature type="region of interest" description="Disordered" evidence="1">
    <location>
        <begin position="240"/>
        <end position="259"/>
    </location>
</feature>